<dbReference type="EMBL" id="CAJVPV010020377">
    <property type="protein sequence ID" value="CAG8714431.1"/>
    <property type="molecule type" value="Genomic_DNA"/>
</dbReference>
<feature type="non-terminal residue" evidence="1">
    <location>
        <position position="1"/>
    </location>
</feature>
<name>A0A9N9I0B0_9GLOM</name>
<comment type="caution">
    <text evidence="1">The sequence shown here is derived from an EMBL/GenBank/DDBJ whole genome shotgun (WGS) entry which is preliminary data.</text>
</comment>
<protein>
    <submittedName>
        <fullName evidence="1">13360_t:CDS:1</fullName>
    </submittedName>
</protein>
<accession>A0A9N9I0B0</accession>
<evidence type="ECO:0000313" key="1">
    <source>
        <dbReference type="EMBL" id="CAG8714431.1"/>
    </source>
</evidence>
<dbReference type="Proteomes" id="UP000789342">
    <property type="component" value="Unassembled WGS sequence"/>
</dbReference>
<sequence>MKSYCREKELKGRLWERSKAAFRQDGKLNELNANVNVPHVCREQVNAPAAQVYLD</sequence>
<proteinExistence type="predicted"/>
<organism evidence="1 2">
    <name type="scientific">Acaulospora morrowiae</name>
    <dbReference type="NCBI Taxonomy" id="94023"/>
    <lineage>
        <taxon>Eukaryota</taxon>
        <taxon>Fungi</taxon>
        <taxon>Fungi incertae sedis</taxon>
        <taxon>Mucoromycota</taxon>
        <taxon>Glomeromycotina</taxon>
        <taxon>Glomeromycetes</taxon>
        <taxon>Diversisporales</taxon>
        <taxon>Acaulosporaceae</taxon>
        <taxon>Acaulospora</taxon>
    </lineage>
</organism>
<keyword evidence="2" id="KW-1185">Reference proteome</keyword>
<reference evidence="1" key="1">
    <citation type="submission" date="2021-06" db="EMBL/GenBank/DDBJ databases">
        <authorList>
            <person name="Kallberg Y."/>
            <person name="Tangrot J."/>
            <person name="Rosling A."/>
        </authorList>
    </citation>
    <scope>NUCLEOTIDE SEQUENCE</scope>
    <source>
        <strain evidence="1">CL551</strain>
    </source>
</reference>
<dbReference type="AlphaFoldDB" id="A0A9N9I0B0"/>
<evidence type="ECO:0000313" key="2">
    <source>
        <dbReference type="Proteomes" id="UP000789342"/>
    </source>
</evidence>
<gene>
    <name evidence="1" type="ORF">AMORRO_LOCUS12904</name>
</gene>